<proteinExistence type="predicted"/>
<dbReference type="Pfam" id="PF09835">
    <property type="entry name" value="DUF2062"/>
    <property type="match status" value="1"/>
</dbReference>
<reference evidence="3 4" key="1">
    <citation type="submission" date="2018-06" db="EMBL/GenBank/DDBJ databases">
        <title>Paenibacillus imtechensis sp. nov.</title>
        <authorList>
            <person name="Pinnaka A.K."/>
            <person name="Singh H."/>
            <person name="Kaur M."/>
        </authorList>
    </citation>
    <scope>NUCLEOTIDE SEQUENCE [LARGE SCALE GENOMIC DNA]</scope>
    <source>
        <strain evidence="3 4">SMB1</strain>
    </source>
</reference>
<keyword evidence="1" id="KW-0812">Transmembrane</keyword>
<keyword evidence="1" id="KW-1133">Transmembrane helix</keyword>
<protein>
    <submittedName>
        <fullName evidence="3">DUF2062 domain-containing protein</fullName>
    </submittedName>
</protein>
<evidence type="ECO:0000313" key="3">
    <source>
        <dbReference type="EMBL" id="PZD95667.1"/>
    </source>
</evidence>
<dbReference type="Proteomes" id="UP000249522">
    <property type="component" value="Unassembled WGS sequence"/>
</dbReference>
<evidence type="ECO:0000256" key="1">
    <source>
        <dbReference type="SAM" id="Phobius"/>
    </source>
</evidence>
<feature type="domain" description="DUF2062" evidence="2">
    <location>
        <begin position="5"/>
        <end position="158"/>
    </location>
</feature>
<feature type="transmembrane region" description="Helical" evidence="1">
    <location>
        <begin position="58"/>
        <end position="78"/>
    </location>
</feature>
<name>A0A2W1LVY2_9BACL</name>
<organism evidence="3 4">
    <name type="scientific">Paenibacillus sambharensis</name>
    <dbReference type="NCBI Taxonomy" id="1803190"/>
    <lineage>
        <taxon>Bacteria</taxon>
        <taxon>Bacillati</taxon>
        <taxon>Bacillota</taxon>
        <taxon>Bacilli</taxon>
        <taxon>Bacillales</taxon>
        <taxon>Paenibacillaceae</taxon>
        <taxon>Paenibacillus</taxon>
    </lineage>
</organism>
<accession>A0A2W1LVY2</accession>
<keyword evidence="1" id="KW-0472">Membrane</keyword>
<keyword evidence="4" id="KW-1185">Reference proteome</keyword>
<comment type="caution">
    <text evidence="3">The sequence shown here is derived from an EMBL/GenBank/DDBJ whole genome shotgun (WGS) entry which is preliminary data.</text>
</comment>
<feature type="transmembrane region" description="Helical" evidence="1">
    <location>
        <begin position="130"/>
        <end position="153"/>
    </location>
</feature>
<sequence>MKLTKRAKYYMIQLFRQNKGPHAVSLGFIVGFFPCWYPTFGIGPALSVGLAKLMKGNVPTALIAAAIGSVAWPLLFLLNVQSGPLVRSLFHTAPLEEAVHNPAAEASYDGVFGPLINGVLHWIREVGFDIFIGGTLNSLIFSVIGYFILRIIFSKYRLKILQKIRGKRKAATRSNQI</sequence>
<dbReference type="AlphaFoldDB" id="A0A2W1LVY2"/>
<feature type="transmembrane region" description="Helical" evidence="1">
    <location>
        <begin position="23"/>
        <end position="46"/>
    </location>
</feature>
<dbReference type="OrthoDB" id="2081705at2"/>
<evidence type="ECO:0000259" key="2">
    <source>
        <dbReference type="Pfam" id="PF09835"/>
    </source>
</evidence>
<dbReference type="EMBL" id="QKRB01000044">
    <property type="protein sequence ID" value="PZD95667.1"/>
    <property type="molecule type" value="Genomic_DNA"/>
</dbReference>
<gene>
    <name evidence="3" type="ORF">DNH61_14205</name>
</gene>
<dbReference type="RefSeq" id="WP_111147297.1">
    <property type="nucleotide sequence ID" value="NZ_QKRB01000044.1"/>
</dbReference>
<evidence type="ECO:0000313" key="4">
    <source>
        <dbReference type="Proteomes" id="UP000249522"/>
    </source>
</evidence>
<dbReference type="InterPro" id="IPR018639">
    <property type="entry name" value="DUF2062"/>
</dbReference>